<dbReference type="AlphaFoldDB" id="A0A8S1V5X8"/>
<sequence length="125" mass="14724">MLTPQFSYDSNTNFFMDDHYAQQLQSTIIMNYQLQLKVGELRLLKILINSLIWLLLIRLRQNQILCLVHSDSVYVIQLFTLVKILQFVVQISSNLGLQLLKFKSTNNGFNFKLQALKIQFILDYH</sequence>
<organism evidence="1 2">
    <name type="scientific">Paramecium pentaurelia</name>
    <dbReference type="NCBI Taxonomy" id="43138"/>
    <lineage>
        <taxon>Eukaryota</taxon>
        <taxon>Sar</taxon>
        <taxon>Alveolata</taxon>
        <taxon>Ciliophora</taxon>
        <taxon>Intramacronucleata</taxon>
        <taxon>Oligohymenophorea</taxon>
        <taxon>Peniculida</taxon>
        <taxon>Parameciidae</taxon>
        <taxon>Paramecium</taxon>
    </lineage>
</organism>
<reference evidence="1" key="1">
    <citation type="submission" date="2021-01" db="EMBL/GenBank/DDBJ databases">
        <authorList>
            <consortium name="Genoscope - CEA"/>
            <person name="William W."/>
        </authorList>
    </citation>
    <scope>NUCLEOTIDE SEQUENCE</scope>
</reference>
<comment type="caution">
    <text evidence="1">The sequence shown here is derived from an EMBL/GenBank/DDBJ whole genome shotgun (WGS) entry which is preliminary data.</text>
</comment>
<protein>
    <submittedName>
        <fullName evidence="1">Uncharacterized protein</fullName>
    </submittedName>
</protein>
<gene>
    <name evidence="1" type="ORF">PPENT_87.1.T0560137</name>
</gene>
<evidence type="ECO:0000313" key="1">
    <source>
        <dbReference type="EMBL" id="CAD8172184.1"/>
    </source>
</evidence>
<keyword evidence="2" id="KW-1185">Reference proteome</keyword>
<evidence type="ECO:0000313" key="2">
    <source>
        <dbReference type="Proteomes" id="UP000689195"/>
    </source>
</evidence>
<name>A0A8S1V5X8_9CILI</name>
<proteinExistence type="predicted"/>
<dbReference type="Proteomes" id="UP000689195">
    <property type="component" value="Unassembled WGS sequence"/>
</dbReference>
<dbReference type="EMBL" id="CAJJDO010000056">
    <property type="protein sequence ID" value="CAD8172184.1"/>
    <property type="molecule type" value="Genomic_DNA"/>
</dbReference>
<accession>A0A8S1V5X8</accession>